<dbReference type="Proteomes" id="UP001432075">
    <property type="component" value="Plasmid unnamed1"/>
</dbReference>
<dbReference type="SUPFAM" id="SSF69318">
    <property type="entry name" value="Integrin alpha N-terminal domain"/>
    <property type="match status" value="1"/>
</dbReference>
<dbReference type="PANTHER" id="PTHR44103:SF1">
    <property type="entry name" value="PROPROTEIN CONVERTASE P"/>
    <property type="match status" value="1"/>
</dbReference>
<feature type="chain" id="PRO_5046056371" evidence="3">
    <location>
        <begin position="33"/>
        <end position="477"/>
    </location>
</feature>
<dbReference type="Pfam" id="PF13517">
    <property type="entry name" value="FG-GAP_3"/>
    <property type="match status" value="2"/>
</dbReference>
<evidence type="ECO:0000313" key="5">
    <source>
        <dbReference type="EMBL" id="WUO51480.1"/>
    </source>
</evidence>
<feature type="compositionally biased region" description="Polar residues" evidence="2">
    <location>
        <begin position="162"/>
        <end position="179"/>
    </location>
</feature>
<evidence type="ECO:0000256" key="3">
    <source>
        <dbReference type="SAM" id="SignalP"/>
    </source>
</evidence>
<proteinExistence type="predicted"/>
<dbReference type="InterPro" id="IPR013517">
    <property type="entry name" value="FG-GAP"/>
</dbReference>
<protein>
    <submittedName>
        <fullName evidence="5">FG-GAP-like repeat-containing protein</fullName>
    </submittedName>
</protein>
<dbReference type="SUPFAM" id="SSF54001">
    <property type="entry name" value="Cysteine proteinases"/>
    <property type="match status" value="1"/>
</dbReference>
<gene>
    <name evidence="5" type="ORF">OHU17_37155</name>
</gene>
<accession>A0ABZ1RYC4</accession>
<dbReference type="EMBL" id="CP108058">
    <property type="protein sequence ID" value="WUO51480.1"/>
    <property type="molecule type" value="Genomic_DNA"/>
</dbReference>
<sequence length="477" mass="48491">MSKFASTLKKSAIATLVAAAAVTALGTIPAHADTGSSMASLAYGEVGNGPCGTPGGYWSHNRSQSNSCNGNGGQSHAWCADFVGWIWSHYDVAHMSTLTDGAASLYDYGQAYGTLHSTPKPGDAVVFDYSDHYAEHVALVTAFDGTTMTVVGGNEGHGSGHTQGIVQRESTTSWSVGSTPWSRQRISGYISPVLNSDDSATPAAAGMTHLAGGDLDANGTRDVLATDATSGDLYLYPGSGTMNANGTLGNRVKIGSGWNSMTNVTVGDYNGDGKADVLATESAAGDLYLYPGSGGANGMNTLGARVKIGAGWSGMHDVTRMDVNKDGKADVVAVETSSGNLYAYPGTGTLNGMSTLGARVQIGAGWNAMNSLVTPGDMNSDGINDLVAKDETGNLFVYPGTGTLGGMNTLGARTQIGTGWKSMTDLVGADLNGDGKGDIAAVQASPGATGTFFAYPGAGAINGNNTLGARVQIGTGW</sequence>
<dbReference type="Gene3D" id="2.115.10.10">
    <property type="entry name" value="Tachylectin 2"/>
    <property type="match status" value="1"/>
</dbReference>
<dbReference type="Gene3D" id="2.130.10.130">
    <property type="entry name" value="Integrin alpha, N-terminal"/>
    <property type="match status" value="1"/>
</dbReference>
<keyword evidence="5" id="KW-0614">Plasmid</keyword>
<feature type="domain" description="Peptidase C51" evidence="4">
    <location>
        <begin position="73"/>
        <end position="154"/>
    </location>
</feature>
<dbReference type="InterPro" id="IPR028994">
    <property type="entry name" value="Integrin_alpha_N"/>
</dbReference>
<evidence type="ECO:0000256" key="1">
    <source>
        <dbReference type="ARBA" id="ARBA00022729"/>
    </source>
</evidence>
<evidence type="ECO:0000256" key="2">
    <source>
        <dbReference type="SAM" id="MobiDB-lite"/>
    </source>
</evidence>
<reference evidence="5" key="1">
    <citation type="submission" date="2022-10" db="EMBL/GenBank/DDBJ databases">
        <title>The complete genomes of actinobacterial strains from the NBC collection.</title>
        <authorList>
            <person name="Joergensen T.S."/>
            <person name="Alvarez Arevalo M."/>
            <person name="Sterndorff E.B."/>
            <person name="Faurdal D."/>
            <person name="Vuksanovic O."/>
            <person name="Mourched A.-S."/>
            <person name="Charusanti P."/>
            <person name="Shaw S."/>
            <person name="Blin K."/>
            <person name="Weber T."/>
        </authorList>
    </citation>
    <scope>NUCLEOTIDE SEQUENCE</scope>
    <source>
        <strain evidence="5">NBC_00283</strain>
        <plasmid evidence="5">unnamed1</plasmid>
    </source>
</reference>
<dbReference type="Pfam" id="PF05257">
    <property type="entry name" value="CHAP"/>
    <property type="match status" value="1"/>
</dbReference>
<dbReference type="RefSeq" id="WP_073797364.1">
    <property type="nucleotide sequence ID" value="NZ_BMVE01000009.1"/>
</dbReference>
<dbReference type="InterPro" id="IPR038765">
    <property type="entry name" value="Papain-like_cys_pep_sf"/>
</dbReference>
<organism evidence="5 6">
    <name type="scientific">Streptomyces goshikiensis</name>
    <dbReference type="NCBI Taxonomy" id="1942"/>
    <lineage>
        <taxon>Bacteria</taxon>
        <taxon>Bacillati</taxon>
        <taxon>Actinomycetota</taxon>
        <taxon>Actinomycetes</taxon>
        <taxon>Kitasatosporales</taxon>
        <taxon>Streptomycetaceae</taxon>
        <taxon>Streptomyces</taxon>
    </lineage>
</organism>
<geneLocation type="plasmid" evidence="5 6">
    <name>unnamed1</name>
</geneLocation>
<evidence type="ECO:0000259" key="4">
    <source>
        <dbReference type="Pfam" id="PF05257"/>
    </source>
</evidence>
<evidence type="ECO:0000313" key="6">
    <source>
        <dbReference type="Proteomes" id="UP001432075"/>
    </source>
</evidence>
<dbReference type="InterPro" id="IPR007921">
    <property type="entry name" value="CHAP_dom"/>
</dbReference>
<feature type="region of interest" description="Disordered" evidence="2">
    <location>
        <begin position="156"/>
        <end position="179"/>
    </location>
</feature>
<keyword evidence="1 3" id="KW-0732">Signal</keyword>
<dbReference type="PANTHER" id="PTHR44103">
    <property type="entry name" value="PROPROTEIN CONVERTASE P"/>
    <property type="match status" value="1"/>
</dbReference>
<name>A0ABZ1RYC4_9ACTN</name>
<keyword evidence="6" id="KW-1185">Reference proteome</keyword>
<feature type="signal peptide" evidence="3">
    <location>
        <begin position="1"/>
        <end position="32"/>
    </location>
</feature>